<feature type="domain" description="Phosphoribosyltransferase" evidence="2">
    <location>
        <begin position="107"/>
        <end position="165"/>
    </location>
</feature>
<dbReference type="InterPro" id="IPR051910">
    <property type="entry name" value="ComF/GntX_DNA_util-trans"/>
</dbReference>
<dbReference type="InterPro" id="IPR000836">
    <property type="entry name" value="PRTase_dom"/>
</dbReference>
<reference evidence="3" key="1">
    <citation type="submission" date="2022-12" db="EMBL/GenBank/DDBJ databases">
        <title>Reference genome sequencing for broad-spectrum identification of bacterial and archaeal isolates by mass spectrometry.</title>
        <authorList>
            <person name="Sekiguchi Y."/>
            <person name="Tourlousse D.M."/>
        </authorList>
    </citation>
    <scope>NUCLEOTIDE SEQUENCE</scope>
    <source>
        <strain evidence="3">10succ1</strain>
    </source>
</reference>
<name>A0A9W6LNJ6_9FUSO</name>
<evidence type="ECO:0000313" key="4">
    <source>
        <dbReference type="Proteomes" id="UP001144471"/>
    </source>
</evidence>
<accession>A0A9W6LNJ6</accession>
<dbReference type="Gene3D" id="3.40.50.2020">
    <property type="match status" value="1"/>
</dbReference>
<sequence>MCYNCYEKIAGKIKLHRRGNLYYTTYYDRDIKKLIASFKLKRRRYIGAFIGKLVGEVLRSIVEEEDIDIVIPVPASSARKRERGYNQVEDILEHAGIAYKRMKRIRDTQPMHKLKDEKLRRENVLGSFQGTLSTEGRNILIVDDIVTTGSTIKEVIRSLERDGSSKKVVVFAFALANTALASDLAF</sequence>
<gene>
    <name evidence="3" type="ORF">PM10SUCC1_15140</name>
</gene>
<dbReference type="AlphaFoldDB" id="A0A9W6LNJ6"/>
<dbReference type="PANTHER" id="PTHR47505:SF1">
    <property type="entry name" value="DNA UTILIZATION PROTEIN YHGH"/>
    <property type="match status" value="1"/>
</dbReference>
<evidence type="ECO:0000313" key="3">
    <source>
        <dbReference type="EMBL" id="GLI56000.1"/>
    </source>
</evidence>
<keyword evidence="4" id="KW-1185">Reference proteome</keyword>
<comment type="caution">
    <text evidence="3">The sequence shown here is derived from an EMBL/GenBank/DDBJ whole genome shotgun (WGS) entry which is preliminary data.</text>
</comment>
<dbReference type="InterPro" id="IPR029057">
    <property type="entry name" value="PRTase-like"/>
</dbReference>
<evidence type="ECO:0000259" key="2">
    <source>
        <dbReference type="Pfam" id="PF00156"/>
    </source>
</evidence>
<comment type="similarity">
    <text evidence="1">Belongs to the ComF/GntX family.</text>
</comment>
<dbReference type="PANTHER" id="PTHR47505">
    <property type="entry name" value="DNA UTILIZATION PROTEIN YHGH"/>
    <property type="match status" value="1"/>
</dbReference>
<dbReference type="SUPFAM" id="SSF53271">
    <property type="entry name" value="PRTase-like"/>
    <property type="match status" value="1"/>
</dbReference>
<dbReference type="CDD" id="cd06223">
    <property type="entry name" value="PRTases_typeI"/>
    <property type="match status" value="1"/>
</dbReference>
<dbReference type="Proteomes" id="UP001144471">
    <property type="component" value="Unassembled WGS sequence"/>
</dbReference>
<protein>
    <submittedName>
        <fullName evidence="3">Amidophosphoribosyltransferase</fullName>
    </submittedName>
</protein>
<organism evidence="3 4">
    <name type="scientific">Propionigenium maris DSM 9537</name>
    <dbReference type="NCBI Taxonomy" id="1123000"/>
    <lineage>
        <taxon>Bacteria</taxon>
        <taxon>Fusobacteriati</taxon>
        <taxon>Fusobacteriota</taxon>
        <taxon>Fusobacteriia</taxon>
        <taxon>Fusobacteriales</taxon>
        <taxon>Fusobacteriaceae</taxon>
        <taxon>Propionigenium</taxon>
    </lineage>
</organism>
<dbReference type="EMBL" id="BSDY01000006">
    <property type="protein sequence ID" value="GLI56000.1"/>
    <property type="molecule type" value="Genomic_DNA"/>
</dbReference>
<proteinExistence type="inferred from homology"/>
<evidence type="ECO:0000256" key="1">
    <source>
        <dbReference type="ARBA" id="ARBA00008007"/>
    </source>
</evidence>
<dbReference type="Pfam" id="PF00156">
    <property type="entry name" value="Pribosyltran"/>
    <property type="match status" value="1"/>
</dbReference>